<dbReference type="SUPFAM" id="SSF53822">
    <property type="entry name" value="Periplasmic binding protein-like I"/>
    <property type="match status" value="1"/>
</dbReference>
<dbReference type="Pfam" id="PF00356">
    <property type="entry name" value="LacI"/>
    <property type="match status" value="1"/>
</dbReference>
<name>A0ABW4PYF5_9MICO</name>
<feature type="region of interest" description="Disordered" evidence="4">
    <location>
        <begin position="333"/>
        <end position="352"/>
    </location>
</feature>
<gene>
    <name evidence="6" type="ORF">ACFSDA_05245</name>
</gene>
<dbReference type="SMART" id="SM00354">
    <property type="entry name" value="HTH_LACI"/>
    <property type="match status" value="1"/>
</dbReference>
<comment type="caution">
    <text evidence="6">The sequence shown here is derived from an EMBL/GenBank/DDBJ whole genome shotgun (WGS) entry which is preliminary data.</text>
</comment>
<keyword evidence="1" id="KW-0805">Transcription regulation</keyword>
<dbReference type="InterPro" id="IPR010982">
    <property type="entry name" value="Lambda_DNA-bd_dom_sf"/>
</dbReference>
<evidence type="ECO:0000259" key="5">
    <source>
        <dbReference type="PROSITE" id="PS50932"/>
    </source>
</evidence>
<feature type="domain" description="HTH lacI-type" evidence="5">
    <location>
        <begin position="9"/>
        <end position="63"/>
    </location>
</feature>
<dbReference type="Proteomes" id="UP001597280">
    <property type="component" value="Unassembled WGS sequence"/>
</dbReference>
<keyword evidence="3" id="KW-0804">Transcription</keyword>
<dbReference type="CDD" id="cd06267">
    <property type="entry name" value="PBP1_LacI_sugar_binding-like"/>
    <property type="match status" value="1"/>
</dbReference>
<dbReference type="PROSITE" id="PS50932">
    <property type="entry name" value="HTH_LACI_2"/>
    <property type="match status" value="1"/>
</dbReference>
<protein>
    <submittedName>
        <fullName evidence="6">LacI family DNA-binding transcriptional regulator</fullName>
    </submittedName>
</protein>
<evidence type="ECO:0000256" key="4">
    <source>
        <dbReference type="SAM" id="MobiDB-lite"/>
    </source>
</evidence>
<dbReference type="RefSeq" id="WP_343903786.1">
    <property type="nucleotide sequence ID" value="NZ_BAAAIS010000002.1"/>
</dbReference>
<dbReference type="InterPro" id="IPR000843">
    <property type="entry name" value="HTH_LacI"/>
</dbReference>
<dbReference type="EMBL" id="JBHUFL010000002">
    <property type="protein sequence ID" value="MFD1834481.1"/>
    <property type="molecule type" value="Genomic_DNA"/>
</dbReference>
<dbReference type="CDD" id="cd01392">
    <property type="entry name" value="HTH_LacI"/>
    <property type="match status" value="1"/>
</dbReference>
<dbReference type="PANTHER" id="PTHR30146">
    <property type="entry name" value="LACI-RELATED TRANSCRIPTIONAL REPRESSOR"/>
    <property type="match status" value="1"/>
</dbReference>
<accession>A0ABW4PYF5</accession>
<dbReference type="SUPFAM" id="SSF47413">
    <property type="entry name" value="lambda repressor-like DNA-binding domains"/>
    <property type="match status" value="1"/>
</dbReference>
<evidence type="ECO:0000313" key="7">
    <source>
        <dbReference type="Proteomes" id="UP001597280"/>
    </source>
</evidence>
<evidence type="ECO:0000256" key="2">
    <source>
        <dbReference type="ARBA" id="ARBA00023125"/>
    </source>
</evidence>
<proteinExistence type="predicted"/>
<dbReference type="Gene3D" id="1.10.260.40">
    <property type="entry name" value="lambda repressor-like DNA-binding domains"/>
    <property type="match status" value="1"/>
</dbReference>
<dbReference type="Pfam" id="PF13377">
    <property type="entry name" value="Peripla_BP_3"/>
    <property type="match status" value="1"/>
</dbReference>
<organism evidence="6 7">
    <name type="scientific">Brachybacterium rhamnosum</name>
    <dbReference type="NCBI Taxonomy" id="173361"/>
    <lineage>
        <taxon>Bacteria</taxon>
        <taxon>Bacillati</taxon>
        <taxon>Actinomycetota</taxon>
        <taxon>Actinomycetes</taxon>
        <taxon>Micrococcales</taxon>
        <taxon>Dermabacteraceae</taxon>
        <taxon>Brachybacterium</taxon>
    </lineage>
</organism>
<evidence type="ECO:0000313" key="6">
    <source>
        <dbReference type="EMBL" id="MFD1834481.1"/>
    </source>
</evidence>
<reference evidence="7" key="1">
    <citation type="journal article" date="2019" name="Int. J. Syst. Evol. Microbiol.">
        <title>The Global Catalogue of Microorganisms (GCM) 10K type strain sequencing project: providing services to taxonomists for standard genome sequencing and annotation.</title>
        <authorList>
            <consortium name="The Broad Institute Genomics Platform"/>
            <consortium name="The Broad Institute Genome Sequencing Center for Infectious Disease"/>
            <person name="Wu L."/>
            <person name="Ma J."/>
        </authorList>
    </citation>
    <scope>NUCLEOTIDE SEQUENCE [LARGE SCALE GENOMIC DNA]</scope>
    <source>
        <strain evidence="7">JCM 11650</strain>
    </source>
</reference>
<dbReference type="Gene3D" id="3.40.50.2300">
    <property type="match status" value="2"/>
</dbReference>
<dbReference type="InterPro" id="IPR046335">
    <property type="entry name" value="LacI/GalR-like_sensor"/>
</dbReference>
<sequence>MHRTPDRAATIYAVAQRAGVSTATVSRALGGSDKVAPRTREAVLVAARELNYVPDGAARALAGRRTNALGLVLPHIDGPYYAAVLVGFEMAASEMGLSVVLDLAGPDTDPDRAVRRLAGNVDGVAFMARSAVDDALITEIAARRPVVVAARGRIPGRDALYAENTVTAARLTAHLIETGRRRLAFVGRPEPDSDIGARHEGFRSALADAGLEPVATFAVDPVEEEGAEVARELHSEGLDIDALVCGNDELALAVQHELQDLGVDVPARIAVVGWDDVHAARYVRPDLTTVAQPVEELGALAARRLAELVDGADPDPEPVVLDSRIVHRSSCGCAAPGDGEELTPTPAPQETP</sequence>
<dbReference type="InterPro" id="IPR028082">
    <property type="entry name" value="Peripla_BP_I"/>
</dbReference>
<keyword evidence="2 6" id="KW-0238">DNA-binding</keyword>
<dbReference type="GO" id="GO:0003677">
    <property type="term" value="F:DNA binding"/>
    <property type="evidence" value="ECO:0007669"/>
    <property type="project" value="UniProtKB-KW"/>
</dbReference>
<keyword evidence="7" id="KW-1185">Reference proteome</keyword>
<evidence type="ECO:0000256" key="1">
    <source>
        <dbReference type="ARBA" id="ARBA00023015"/>
    </source>
</evidence>
<dbReference type="PANTHER" id="PTHR30146:SF155">
    <property type="entry name" value="ALANINE RACEMASE"/>
    <property type="match status" value="1"/>
</dbReference>
<evidence type="ECO:0000256" key="3">
    <source>
        <dbReference type="ARBA" id="ARBA00023163"/>
    </source>
</evidence>